<dbReference type="Gene3D" id="3.40.50.150">
    <property type="entry name" value="Vaccinia Virus protein VP39"/>
    <property type="match status" value="1"/>
</dbReference>
<dbReference type="GO" id="GO:0008168">
    <property type="term" value="F:methyltransferase activity"/>
    <property type="evidence" value="ECO:0007669"/>
    <property type="project" value="UniProtKB-KW"/>
</dbReference>
<keyword evidence="1" id="KW-0489">Methyltransferase</keyword>
<evidence type="ECO:0000313" key="1">
    <source>
        <dbReference type="EMBL" id="MFC4402129.1"/>
    </source>
</evidence>
<name>A0ABV8WVQ9_9BACI</name>
<dbReference type="RefSeq" id="WP_390249418.1">
    <property type="nucleotide sequence ID" value="NZ_JBHSDT010000003.1"/>
</dbReference>
<protein>
    <submittedName>
        <fullName evidence="1">Class I SAM-dependent methyltransferase</fullName>
        <ecNumber evidence="1">2.1.1.-</ecNumber>
    </submittedName>
</protein>
<organism evidence="1 2">
    <name type="scientific">Gracilibacillus xinjiangensis</name>
    <dbReference type="NCBI Taxonomy" id="1193282"/>
    <lineage>
        <taxon>Bacteria</taxon>
        <taxon>Bacillati</taxon>
        <taxon>Bacillota</taxon>
        <taxon>Bacilli</taxon>
        <taxon>Bacillales</taxon>
        <taxon>Bacillaceae</taxon>
        <taxon>Gracilibacillus</taxon>
    </lineage>
</organism>
<comment type="caution">
    <text evidence="1">The sequence shown here is derived from an EMBL/GenBank/DDBJ whole genome shotgun (WGS) entry which is preliminary data.</text>
</comment>
<dbReference type="EMBL" id="JBHSDT010000003">
    <property type="protein sequence ID" value="MFC4402129.1"/>
    <property type="molecule type" value="Genomic_DNA"/>
</dbReference>
<dbReference type="PANTHER" id="PTHR36112:SF1">
    <property type="entry name" value="RIBOSOMAL RNA SMALL SUBUNIT METHYLTRANSFERASE J"/>
    <property type="match status" value="1"/>
</dbReference>
<keyword evidence="1" id="KW-0808">Transferase</keyword>
<dbReference type="SUPFAM" id="SSF53335">
    <property type="entry name" value="S-adenosyl-L-methionine-dependent methyltransferases"/>
    <property type="match status" value="1"/>
</dbReference>
<proteinExistence type="predicted"/>
<accession>A0ABV8WVQ9</accession>
<dbReference type="Proteomes" id="UP001595882">
    <property type="component" value="Unassembled WGS sequence"/>
</dbReference>
<reference evidence="2" key="1">
    <citation type="journal article" date="2019" name="Int. J. Syst. Evol. Microbiol.">
        <title>The Global Catalogue of Microorganisms (GCM) 10K type strain sequencing project: providing services to taxonomists for standard genome sequencing and annotation.</title>
        <authorList>
            <consortium name="The Broad Institute Genomics Platform"/>
            <consortium name="The Broad Institute Genome Sequencing Center for Infectious Disease"/>
            <person name="Wu L."/>
            <person name="Ma J."/>
        </authorList>
    </citation>
    <scope>NUCLEOTIDE SEQUENCE [LARGE SCALE GENOMIC DNA]</scope>
    <source>
        <strain evidence="2">CCUG 37865</strain>
    </source>
</reference>
<dbReference type="GO" id="GO:0032259">
    <property type="term" value="P:methylation"/>
    <property type="evidence" value="ECO:0007669"/>
    <property type="project" value="UniProtKB-KW"/>
</dbReference>
<dbReference type="InterPro" id="IPR007536">
    <property type="entry name" value="16SrRNA_methylTrfase_J"/>
</dbReference>
<dbReference type="PANTHER" id="PTHR36112">
    <property type="entry name" value="RIBOSOMAL RNA SMALL SUBUNIT METHYLTRANSFERASE J"/>
    <property type="match status" value="1"/>
</dbReference>
<dbReference type="Pfam" id="PF04445">
    <property type="entry name" value="SAM_MT"/>
    <property type="match status" value="1"/>
</dbReference>
<evidence type="ECO:0000313" key="2">
    <source>
        <dbReference type="Proteomes" id="UP001595882"/>
    </source>
</evidence>
<keyword evidence="2" id="KW-1185">Reference proteome</keyword>
<dbReference type="EC" id="2.1.1.-" evidence="1"/>
<sequence>MIVTTAGRVKNDLIYRAKKIANSYNMVYVEINGRSIQTLKDIVQEDIVIVGTEGLFVSSLNSDQKLFFHPNLAMVRAKRMLQNQKDPLVEIAKLKEGMSMLDCTLGLASDSIIASIAVGFGGSIYGLEGNPLIYLLTKEGLSTFVSGNQLFDKAMRKINVINKEHYSYMKNAETDSVDIVYFDPMFDKGIKDSTGINSIRDYALRNSMTYKVIEEAKRVARKRVILKDHWKSDRFIQFGFTQHKRKTALFHYGVIELT</sequence>
<dbReference type="InterPro" id="IPR029063">
    <property type="entry name" value="SAM-dependent_MTases_sf"/>
</dbReference>
<gene>
    <name evidence="1" type="ORF">ACFOY7_03460</name>
</gene>